<name>A0AAW1CA99_CROAD</name>
<accession>A0AAW1CA99</accession>
<feature type="compositionally biased region" description="Polar residues" evidence="1">
    <location>
        <begin position="114"/>
        <end position="123"/>
    </location>
</feature>
<reference evidence="2 3" key="1">
    <citation type="journal article" date="2024" name="Proc. Natl. Acad. Sci. U.S.A.">
        <title>The genetic regulatory architecture and epigenomic basis for age-related changes in rattlesnake venom.</title>
        <authorList>
            <person name="Hogan M.P."/>
            <person name="Holding M.L."/>
            <person name="Nystrom G.S."/>
            <person name="Colston T.J."/>
            <person name="Bartlett D.A."/>
            <person name="Mason A.J."/>
            <person name="Ellsworth S.A."/>
            <person name="Rautsaw R.M."/>
            <person name="Lawrence K.C."/>
            <person name="Strickland J.L."/>
            <person name="He B."/>
            <person name="Fraser P."/>
            <person name="Margres M.J."/>
            <person name="Gilbert D.M."/>
            <person name="Gibbs H.L."/>
            <person name="Parkinson C.L."/>
            <person name="Rokyta D.R."/>
        </authorList>
    </citation>
    <scope>NUCLEOTIDE SEQUENCE [LARGE SCALE GENOMIC DNA]</scope>
    <source>
        <strain evidence="2">DRR0105</strain>
    </source>
</reference>
<dbReference type="AlphaFoldDB" id="A0AAW1CA99"/>
<protein>
    <submittedName>
        <fullName evidence="2">Uncharacterized protein</fullName>
    </submittedName>
</protein>
<feature type="region of interest" description="Disordered" evidence="1">
    <location>
        <begin position="63"/>
        <end position="131"/>
    </location>
</feature>
<keyword evidence="3" id="KW-1185">Reference proteome</keyword>
<evidence type="ECO:0000256" key="1">
    <source>
        <dbReference type="SAM" id="MobiDB-lite"/>
    </source>
</evidence>
<dbReference type="EMBL" id="JAOTOJ010000001">
    <property type="protein sequence ID" value="KAK9411322.1"/>
    <property type="molecule type" value="Genomic_DNA"/>
</dbReference>
<evidence type="ECO:0000313" key="2">
    <source>
        <dbReference type="EMBL" id="KAK9411322.1"/>
    </source>
</evidence>
<evidence type="ECO:0000313" key="3">
    <source>
        <dbReference type="Proteomes" id="UP001474421"/>
    </source>
</evidence>
<feature type="compositionally biased region" description="Polar residues" evidence="1">
    <location>
        <begin position="63"/>
        <end position="76"/>
    </location>
</feature>
<organism evidence="2 3">
    <name type="scientific">Crotalus adamanteus</name>
    <name type="common">Eastern diamondback rattlesnake</name>
    <dbReference type="NCBI Taxonomy" id="8729"/>
    <lineage>
        <taxon>Eukaryota</taxon>
        <taxon>Metazoa</taxon>
        <taxon>Chordata</taxon>
        <taxon>Craniata</taxon>
        <taxon>Vertebrata</taxon>
        <taxon>Euteleostomi</taxon>
        <taxon>Lepidosauria</taxon>
        <taxon>Squamata</taxon>
        <taxon>Bifurcata</taxon>
        <taxon>Unidentata</taxon>
        <taxon>Episquamata</taxon>
        <taxon>Toxicofera</taxon>
        <taxon>Serpentes</taxon>
        <taxon>Colubroidea</taxon>
        <taxon>Viperidae</taxon>
        <taxon>Crotalinae</taxon>
        <taxon>Crotalus</taxon>
    </lineage>
</organism>
<sequence>MLFLQDCVRWLPKSPKLHGSHNWNSQGSHWASLKGKENIQGLKLYKFSSEPISKFSGSLFASSESIRSQRNASTPQEKQKIATKPKHCPVTNHKQQVTNHIAPEGKKVSKQNKGRTPSSSEATQPLLKVTH</sequence>
<dbReference type="Proteomes" id="UP001474421">
    <property type="component" value="Unassembled WGS sequence"/>
</dbReference>
<comment type="caution">
    <text evidence="2">The sequence shown here is derived from an EMBL/GenBank/DDBJ whole genome shotgun (WGS) entry which is preliminary data.</text>
</comment>
<gene>
    <name evidence="2" type="ORF">NXF25_002497</name>
</gene>
<proteinExistence type="predicted"/>